<evidence type="ECO:0000256" key="7">
    <source>
        <dbReference type="ARBA" id="ARBA00023157"/>
    </source>
</evidence>
<evidence type="ECO:0000256" key="9">
    <source>
        <dbReference type="SAM" id="Phobius"/>
    </source>
</evidence>
<dbReference type="Gene3D" id="1.20.1250.20">
    <property type="entry name" value="MFS general substrate transporter like domains"/>
    <property type="match status" value="1"/>
</dbReference>
<keyword evidence="12" id="KW-1185">Reference proteome</keyword>
<feature type="transmembrane region" description="Helical" evidence="9">
    <location>
        <begin position="442"/>
        <end position="462"/>
    </location>
</feature>
<dbReference type="PROSITE" id="PS51465">
    <property type="entry name" value="KAZAL_2"/>
    <property type="match status" value="1"/>
</dbReference>
<feature type="region of interest" description="Disordered" evidence="8">
    <location>
        <begin position="1"/>
        <end position="47"/>
    </location>
</feature>
<proteinExistence type="inferred from homology"/>
<comment type="caution">
    <text evidence="11">The sequence shown here is derived from an EMBL/GenBank/DDBJ whole genome shotgun (WGS) entry which is preliminary data.</text>
</comment>
<dbReference type="AlphaFoldDB" id="A0A3S1C722"/>
<keyword evidence="7" id="KW-1015">Disulfide bond</keyword>
<feature type="transmembrane region" description="Helical" evidence="9">
    <location>
        <begin position="371"/>
        <end position="390"/>
    </location>
</feature>
<sequence>APDVAAPVANKTSPSSGGNDTAGETGQGAPPAETPTKATEEPVAPGPTMLVPDFSLIATHEKFGIIKNMAASLGVDVAAIAAMSREEQQQAMKSMSPELADKLPLLKAFLEPDPDKYFYSIPAPSSRRRRQAEDSSMSTSGNETEELAVPETTTVARAVEPTEMSQADKMLEKLNNDLMWQGTMAGLVRTQFADLFNSPCTQKKIKEMVSALCPYNIGPLLDDRDGAAKAFVALISLGMVVAGLAKAAHPAFAAIYIDSRSTEMKSGIYFGILFGLSALGAVVSQLLGFNASTSYITLEDVGYMGFLNPRWVGAWWTGLLLVVCGSFLVGLLLFFYPNANDRLVRQAREKNFSKTAKGFLQSGMRLLGNPIFLLITLANALTVMACEGMLHYLPKYVENQFYFNPMGPGIFLGLVIPLIMAMGVFGGGIISSVAKLSPFNCLKLVAACALSVFVLQAALLGVGCDQVELNKGDRLVNTTMGETLQCSQTCVCMDFIPMPACGSDGITYLTPCHAGCGFPIEEGNSFKWHHCK</sequence>
<keyword evidence="3" id="KW-1003">Cell membrane</keyword>
<feature type="transmembrane region" description="Helical" evidence="9">
    <location>
        <begin position="268"/>
        <end position="291"/>
    </location>
</feature>
<dbReference type="GO" id="GO:0043252">
    <property type="term" value="P:sodium-independent organic anion transport"/>
    <property type="evidence" value="ECO:0007669"/>
    <property type="project" value="TreeGrafter"/>
</dbReference>
<feature type="compositionally biased region" description="Polar residues" evidence="8">
    <location>
        <begin position="10"/>
        <end position="24"/>
    </location>
</feature>
<feature type="transmembrane region" description="Helical" evidence="9">
    <location>
        <begin position="311"/>
        <end position="336"/>
    </location>
</feature>
<dbReference type="InterPro" id="IPR002350">
    <property type="entry name" value="Kazal_dom"/>
</dbReference>
<evidence type="ECO:0000256" key="8">
    <source>
        <dbReference type="SAM" id="MobiDB-lite"/>
    </source>
</evidence>
<evidence type="ECO:0000313" key="12">
    <source>
        <dbReference type="Proteomes" id="UP000271974"/>
    </source>
</evidence>
<dbReference type="InterPro" id="IPR004156">
    <property type="entry name" value="OATP"/>
</dbReference>
<accession>A0A3S1C722</accession>
<organism evidence="11 12">
    <name type="scientific">Elysia chlorotica</name>
    <name type="common">Eastern emerald elysia</name>
    <name type="synonym">Sea slug</name>
    <dbReference type="NCBI Taxonomy" id="188477"/>
    <lineage>
        <taxon>Eukaryota</taxon>
        <taxon>Metazoa</taxon>
        <taxon>Spiralia</taxon>
        <taxon>Lophotrochozoa</taxon>
        <taxon>Mollusca</taxon>
        <taxon>Gastropoda</taxon>
        <taxon>Heterobranchia</taxon>
        <taxon>Euthyneura</taxon>
        <taxon>Panpulmonata</taxon>
        <taxon>Sacoglossa</taxon>
        <taxon>Placobranchoidea</taxon>
        <taxon>Plakobranchidae</taxon>
        <taxon>Elysia</taxon>
    </lineage>
</organism>
<dbReference type="PANTHER" id="PTHR11388">
    <property type="entry name" value="ORGANIC ANION TRANSPORTER"/>
    <property type="match status" value="1"/>
</dbReference>
<dbReference type="InterPro" id="IPR036058">
    <property type="entry name" value="Kazal_dom_sf"/>
</dbReference>
<evidence type="ECO:0000256" key="2">
    <source>
        <dbReference type="ARBA" id="ARBA00009657"/>
    </source>
</evidence>
<dbReference type="EMBL" id="RQTK01000195">
    <property type="protein sequence ID" value="RUS84721.1"/>
    <property type="molecule type" value="Genomic_DNA"/>
</dbReference>
<dbReference type="Proteomes" id="UP000271974">
    <property type="component" value="Unassembled WGS sequence"/>
</dbReference>
<reference evidence="11 12" key="1">
    <citation type="submission" date="2019-01" db="EMBL/GenBank/DDBJ databases">
        <title>A draft genome assembly of the solar-powered sea slug Elysia chlorotica.</title>
        <authorList>
            <person name="Cai H."/>
            <person name="Li Q."/>
            <person name="Fang X."/>
            <person name="Li J."/>
            <person name="Curtis N.E."/>
            <person name="Altenburger A."/>
            <person name="Shibata T."/>
            <person name="Feng M."/>
            <person name="Maeda T."/>
            <person name="Schwartz J.A."/>
            <person name="Shigenobu S."/>
            <person name="Lundholm N."/>
            <person name="Nishiyama T."/>
            <person name="Yang H."/>
            <person name="Hasebe M."/>
            <person name="Li S."/>
            <person name="Pierce S.K."/>
            <person name="Wang J."/>
        </authorList>
    </citation>
    <scope>NUCLEOTIDE SEQUENCE [LARGE SCALE GENOMIC DNA]</scope>
    <source>
        <strain evidence="11">EC2010</strain>
        <tissue evidence="11">Whole organism of an adult</tissue>
    </source>
</reference>
<comment type="similarity">
    <text evidence="2">Belongs to the organo anion transporter (TC 2.A.60) family.</text>
</comment>
<keyword evidence="5 9" id="KW-1133">Transmembrane helix</keyword>
<dbReference type="SUPFAM" id="SSF100895">
    <property type="entry name" value="Kazal-type serine protease inhibitors"/>
    <property type="match status" value="1"/>
</dbReference>
<dbReference type="PANTHER" id="PTHR11388:SF100">
    <property type="entry name" value="SOLUTE CARRIER ORGANIC ANION TRANSPORTER FAMILY MEMBER 4A1"/>
    <property type="match status" value="1"/>
</dbReference>
<protein>
    <recommendedName>
        <fullName evidence="10">Kazal-like domain-containing protein</fullName>
    </recommendedName>
</protein>
<feature type="non-terminal residue" evidence="11">
    <location>
        <position position="1"/>
    </location>
</feature>
<evidence type="ECO:0000259" key="10">
    <source>
        <dbReference type="PROSITE" id="PS51465"/>
    </source>
</evidence>
<evidence type="ECO:0000256" key="1">
    <source>
        <dbReference type="ARBA" id="ARBA00004651"/>
    </source>
</evidence>
<feature type="transmembrane region" description="Helical" evidence="9">
    <location>
        <begin position="410"/>
        <end position="430"/>
    </location>
</feature>
<evidence type="ECO:0000256" key="6">
    <source>
        <dbReference type="ARBA" id="ARBA00023136"/>
    </source>
</evidence>
<dbReference type="GO" id="GO:0015347">
    <property type="term" value="F:sodium-independent organic anion transmembrane transporter activity"/>
    <property type="evidence" value="ECO:0007669"/>
    <property type="project" value="TreeGrafter"/>
</dbReference>
<feature type="domain" description="Kazal-like" evidence="10">
    <location>
        <begin position="480"/>
        <end position="532"/>
    </location>
</feature>
<keyword evidence="6 9" id="KW-0472">Membrane</keyword>
<dbReference type="OrthoDB" id="5062115at2759"/>
<evidence type="ECO:0000256" key="5">
    <source>
        <dbReference type="ARBA" id="ARBA00022989"/>
    </source>
</evidence>
<evidence type="ECO:0000256" key="4">
    <source>
        <dbReference type="ARBA" id="ARBA00022692"/>
    </source>
</evidence>
<dbReference type="InterPro" id="IPR036259">
    <property type="entry name" value="MFS_trans_sf"/>
</dbReference>
<keyword evidence="4 9" id="KW-0812">Transmembrane</keyword>
<feature type="transmembrane region" description="Helical" evidence="9">
    <location>
        <begin position="230"/>
        <end position="256"/>
    </location>
</feature>
<evidence type="ECO:0000313" key="11">
    <source>
        <dbReference type="EMBL" id="RUS84721.1"/>
    </source>
</evidence>
<evidence type="ECO:0000256" key="3">
    <source>
        <dbReference type="ARBA" id="ARBA00022475"/>
    </source>
</evidence>
<dbReference type="GO" id="GO:0016323">
    <property type="term" value="C:basolateral plasma membrane"/>
    <property type="evidence" value="ECO:0007669"/>
    <property type="project" value="TreeGrafter"/>
</dbReference>
<dbReference type="SUPFAM" id="SSF103473">
    <property type="entry name" value="MFS general substrate transporter"/>
    <property type="match status" value="1"/>
</dbReference>
<feature type="region of interest" description="Disordered" evidence="8">
    <location>
        <begin position="120"/>
        <end position="150"/>
    </location>
</feature>
<dbReference type="Pfam" id="PF03137">
    <property type="entry name" value="OATP"/>
    <property type="match status" value="1"/>
</dbReference>
<comment type="subcellular location">
    <subcellularLocation>
        <location evidence="1">Cell membrane</location>
        <topology evidence="1">Multi-pass membrane protein</topology>
    </subcellularLocation>
</comment>
<name>A0A3S1C722_ELYCH</name>
<gene>
    <name evidence="11" type="ORF">EGW08_007508</name>
</gene>